<reference evidence="2 3" key="1">
    <citation type="journal article" date="2021" name="Int. J. Syst. Evol. Microbiol.">
        <title>Amazonocrinis nigriterrae gen. nov., sp. nov., Atlanticothrix silvestris gen. nov., sp. nov. and Dendronalium phyllosphericum gen. nov., sp. nov., nostocacean cyanobacteria from Brazilian environments.</title>
        <authorList>
            <person name="Alvarenga D.O."/>
            <person name="Andreote A.P.D."/>
            <person name="Branco L.H.Z."/>
            <person name="Delbaje E."/>
            <person name="Cruz R.B."/>
            <person name="Varani A.M."/>
            <person name="Fiore M.F."/>
        </authorList>
    </citation>
    <scope>NUCLEOTIDE SEQUENCE [LARGE SCALE GENOMIC DNA]</scope>
    <source>
        <strain evidence="2 3">CENA67</strain>
    </source>
</reference>
<name>A0A8J7HT93_9NOST</name>
<evidence type="ECO:0000259" key="1">
    <source>
        <dbReference type="Pfam" id="PF07883"/>
    </source>
</evidence>
<dbReference type="AlphaFoldDB" id="A0A8J7HT93"/>
<proteinExistence type="predicted"/>
<dbReference type="Gene3D" id="2.60.120.10">
    <property type="entry name" value="Jelly Rolls"/>
    <property type="match status" value="1"/>
</dbReference>
<organism evidence="2 3">
    <name type="scientific">Amazonocrinis nigriterrae CENA67</name>
    <dbReference type="NCBI Taxonomy" id="2794033"/>
    <lineage>
        <taxon>Bacteria</taxon>
        <taxon>Bacillati</taxon>
        <taxon>Cyanobacteriota</taxon>
        <taxon>Cyanophyceae</taxon>
        <taxon>Nostocales</taxon>
        <taxon>Nostocaceae</taxon>
        <taxon>Amazonocrinis</taxon>
        <taxon>Amazonocrinis nigriterrae</taxon>
    </lineage>
</organism>
<dbReference type="InterPro" id="IPR013096">
    <property type="entry name" value="Cupin_2"/>
</dbReference>
<dbReference type="InterPro" id="IPR014710">
    <property type="entry name" value="RmlC-like_jellyroll"/>
</dbReference>
<dbReference type="EMBL" id="JAECZC010000024">
    <property type="protein sequence ID" value="MBH8563373.1"/>
    <property type="molecule type" value="Genomic_DNA"/>
</dbReference>
<dbReference type="InterPro" id="IPR011051">
    <property type="entry name" value="RmlC_Cupin_sf"/>
</dbReference>
<dbReference type="SUPFAM" id="SSF51182">
    <property type="entry name" value="RmlC-like cupins"/>
    <property type="match status" value="1"/>
</dbReference>
<gene>
    <name evidence="2" type="ORF">I8748_14460</name>
</gene>
<dbReference type="Proteomes" id="UP000632766">
    <property type="component" value="Unassembled WGS sequence"/>
</dbReference>
<sequence length="122" mass="13250">MKVIEFSHEHAEPITLFESVSASSVHIGDGVGEAHVYCIYFEPNSVIGRHQAGYGQLFLVISGEGWASGEDDHRVKLTAGQGAYFERGEFHSKGSDTGMTVIMVQVSDLNPQTIHITSQPST</sequence>
<protein>
    <submittedName>
        <fullName evidence="2">Cupin domain-containing protein</fullName>
    </submittedName>
</protein>
<evidence type="ECO:0000313" key="2">
    <source>
        <dbReference type="EMBL" id="MBH8563373.1"/>
    </source>
</evidence>
<dbReference type="RefSeq" id="WP_198125262.1">
    <property type="nucleotide sequence ID" value="NZ_JAECZC010000024.1"/>
</dbReference>
<accession>A0A8J7HT93</accession>
<comment type="caution">
    <text evidence="2">The sequence shown here is derived from an EMBL/GenBank/DDBJ whole genome shotgun (WGS) entry which is preliminary data.</text>
</comment>
<keyword evidence="3" id="KW-1185">Reference proteome</keyword>
<evidence type="ECO:0000313" key="3">
    <source>
        <dbReference type="Proteomes" id="UP000632766"/>
    </source>
</evidence>
<dbReference type="Pfam" id="PF07883">
    <property type="entry name" value="Cupin_2"/>
    <property type="match status" value="1"/>
</dbReference>
<feature type="domain" description="Cupin type-2" evidence="1">
    <location>
        <begin position="41"/>
        <end position="95"/>
    </location>
</feature>